<sequence>MPMSGNRLTRGLLYLEPSCAFEADQRRSEALADLENQQKAPRRVRAPNDEDALKTANAETLIQPSSYPGRRTAGSGVGRAATSPKPTRPRGVGKALLFKQVAEADAAGLWSSTGPSLCRKDWPVSQVRRKRIPL</sequence>
<name>A0ABX3JB08_9PSEU</name>
<evidence type="ECO:0000313" key="3">
    <source>
        <dbReference type="Proteomes" id="UP000188551"/>
    </source>
</evidence>
<proteinExistence type="predicted"/>
<evidence type="ECO:0000313" key="2">
    <source>
        <dbReference type="EMBL" id="OOC04890.1"/>
    </source>
</evidence>
<comment type="caution">
    <text evidence="2">The sequence shown here is derived from an EMBL/GenBank/DDBJ whole genome shotgun (WGS) entry which is preliminary data.</text>
</comment>
<evidence type="ECO:0000256" key="1">
    <source>
        <dbReference type="SAM" id="MobiDB-lite"/>
    </source>
</evidence>
<dbReference type="Proteomes" id="UP000188551">
    <property type="component" value="Unassembled WGS sequence"/>
</dbReference>
<dbReference type="EMBL" id="MUXN01000015">
    <property type="protein sequence ID" value="OOC04890.1"/>
    <property type="molecule type" value="Genomic_DNA"/>
</dbReference>
<accession>A0ABX3JB08</accession>
<organism evidence="2 3">
    <name type="scientific">Amycolatopsis azurea DSM 43854</name>
    <dbReference type="NCBI Taxonomy" id="1238180"/>
    <lineage>
        <taxon>Bacteria</taxon>
        <taxon>Bacillati</taxon>
        <taxon>Actinomycetota</taxon>
        <taxon>Actinomycetes</taxon>
        <taxon>Pseudonocardiales</taxon>
        <taxon>Pseudonocardiaceae</taxon>
        <taxon>Amycolatopsis</taxon>
    </lineage>
</organism>
<reference evidence="2 3" key="1">
    <citation type="submission" date="2017-02" db="EMBL/GenBank/DDBJ databases">
        <title>Amycolatopsis azurea DSM 43854 draft genome.</title>
        <authorList>
            <person name="Mayilraj S."/>
        </authorList>
    </citation>
    <scope>NUCLEOTIDE SEQUENCE [LARGE SCALE GENOMIC DNA]</scope>
    <source>
        <strain evidence="2 3">DSM 43854</strain>
    </source>
</reference>
<keyword evidence="3" id="KW-1185">Reference proteome</keyword>
<feature type="region of interest" description="Disordered" evidence="1">
    <location>
        <begin position="64"/>
        <end position="92"/>
    </location>
</feature>
<gene>
    <name evidence="2" type="ORF">B0293_20785</name>
</gene>
<protein>
    <submittedName>
        <fullName evidence="2">Uncharacterized protein</fullName>
    </submittedName>
</protein>